<keyword evidence="5" id="KW-1185">Reference proteome</keyword>
<dbReference type="Gene3D" id="1.10.472.80">
    <property type="entry name" value="Ypt/Rab-GAP domain of gyp1p, domain 3"/>
    <property type="match status" value="1"/>
</dbReference>
<feature type="compositionally biased region" description="Polar residues" evidence="2">
    <location>
        <begin position="247"/>
        <end position="257"/>
    </location>
</feature>
<sequence length="749" mass="85857">MKPLEDMSLPTLLKKATYYILGDSNPDRGRVLYQDGEALFCKNNVCVHPPSLMRQYCDIVHNPGYMTIICRLDKQTNVPSLHLSWIPNSTLRKHPTTLENVINNKNAAASIEKQTLSLNDKINEQANSIAAEKCDVCLEVKAPVDCQDCERICSGGTFISEPHQESVTTYDSHNSDNSYDESLRKDLQCKNNAYDDEINNSTMIIEDKLANVEGLRGINTNRLRSCSIDSSSSSSMIDANGGGGPSKNRSMSMTSCHSLTGDHQDFPAWMRSPESLAHQHNLIFPESTTASPIAVRRAHRCRRFSVDLGQMRSLRLFFSDPECASGQLVVASRESQYKILHFHHGGLDRLATILHQWHQVVYSQPDQASENEGTLPYRHFMVCRPEVARDELHPEEGRVPMITSLAWKDLLNERGQIEDDLALRRGIFFGGLEPALRKLVWPFLLHCYSYQSTYEDREQIDEIRKQEYNEIEILRCNMNSEEAKQFWRNVVCIVEKDVVRTDRANPYYAGEDNPNIPIMKNILLNYAVYNARLGYTQGMSDLLAPLLVELNSEIDAFWCFAGLMQRSVAVCTPTDIDMDKNLCYLRELIRVMEPCFYNHLEKHTDALELLFCHRWILLCLKREFPSEMALVMWEACWVNYLTDYFHLFLCLAIICVYADDVIAQNLRTDEMLLYFSSLSMYMDGNIILRKARGLLHQFRQLDRLPCTLTGLCRKCGPGIWDSSHDPIIECIEHQESICPYTKNDHSTTY</sequence>
<reference evidence="4" key="1">
    <citation type="journal article" date="2023" name="bioRxiv">
        <title>Scaffold-level genome assemblies of two parasitoid biocontrol wasps reveal the parthenogenesis mechanism and an associated novel virus.</title>
        <authorList>
            <person name="Inwood S."/>
            <person name="Skelly J."/>
            <person name="Guhlin J."/>
            <person name="Harrop T."/>
            <person name="Goldson S."/>
            <person name="Dearden P."/>
        </authorList>
    </citation>
    <scope>NUCLEOTIDE SEQUENCE</scope>
    <source>
        <strain evidence="4">Irish</strain>
        <tissue evidence="4">Whole body</tissue>
    </source>
</reference>
<evidence type="ECO:0000259" key="3">
    <source>
        <dbReference type="PROSITE" id="PS50086"/>
    </source>
</evidence>
<proteinExistence type="predicted"/>
<feature type="region of interest" description="Disordered" evidence="2">
    <location>
        <begin position="228"/>
        <end position="257"/>
    </location>
</feature>
<accession>A0AA39KTQ8</accession>
<evidence type="ECO:0000313" key="4">
    <source>
        <dbReference type="EMBL" id="KAK0173367.1"/>
    </source>
</evidence>
<dbReference type="GO" id="GO:0005096">
    <property type="term" value="F:GTPase activator activity"/>
    <property type="evidence" value="ECO:0007669"/>
    <property type="project" value="UniProtKB-KW"/>
</dbReference>
<organism evidence="4 5">
    <name type="scientific">Microctonus aethiopoides</name>
    <dbReference type="NCBI Taxonomy" id="144406"/>
    <lineage>
        <taxon>Eukaryota</taxon>
        <taxon>Metazoa</taxon>
        <taxon>Ecdysozoa</taxon>
        <taxon>Arthropoda</taxon>
        <taxon>Hexapoda</taxon>
        <taxon>Insecta</taxon>
        <taxon>Pterygota</taxon>
        <taxon>Neoptera</taxon>
        <taxon>Endopterygota</taxon>
        <taxon>Hymenoptera</taxon>
        <taxon>Apocrita</taxon>
        <taxon>Ichneumonoidea</taxon>
        <taxon>Braconidae</taxon>
        <taxon>Euphorinae</taxon>
        <taxon>Microctonus</taxon>
    </lineage>
</organism>
<dbReference type="PROSITE" id="PS50086">
    <property type="entry name" value="TBC_RABGAP"/>
    <property type="match status" value="1"/>
</dbReference>
<dbReference type="PANTHER" id="PTHR22957:SF547">
    <property type="entry name" value="TBC1 DOMAIN FAMILY MEMBER 16"/>
    <property type="match status" value="1"/>
</dbReference>
<dbReference type="Gene3D" id="1.10.8.270">
    <property type="entry name" value="putative rabgap domain of human tbc1 domain family member 14 like domains"/>
    <property type="match status" value="1"/>
</dbReference>
<comment type="caution">
    <text evidence="4">The sequence shown here is derived from an EMBL/GenBank/DDBJ whole genome shotgun (WGS) entry which is preliminary data.</text>
</comment>
<evidence type="ECO:0000256" key="1">
    <source>
        <dbReference type="ARBA" id="ARBA00022468"/>
    </source>
</evidence>
<dbReference type="GO" id="GO:0005769">
    <property type="term" value="C:early endosome"/>
    <property type="evidence" value="ECO:0007669"/>
    <property type="project" value="TreeGrafter"/>
</dbReference>
<dbReference type="PANTHER" id="PTHR22957">
    <property type="entry name" value="TBC1 DOMAIN FAMILY MEMBER GTPASE-ACTIVATING PROTEIN"/>
    <property type="match status" value="1"/>
</dbReference>
<dbReference type="EMBL" id="JAQQBS010000002">
    <property type="protein sequence ID" value="KAK0173367.1"/>
    <property type="molecule type" value="Genomic_DNA"/>
</dbReference>
<dbReference type="FunFam" id="1.10.472.80:FF:000020">
    <property type="entry name" value="TBC1 domain family, member 16"/>
    <property type="match status" value="1"/>
</dbReference>
<dbReference type="SUPFAM" id="SSF47923">
    <property type="entry name" value="Ypt/Rab-GAP domain of gyp1p"/>
    <property type="match status" value="2"/>
</dbReference>
<dbReference type="Pfam" id="PF00566">
    <property type="entry name" value="RabGAP-TBC"/>
    <property type="match status" value="1"/>
</dbReference>
<feature type="domain" description="Rab-GAP TBC" evidence="3">
    <location>
        <begin position="431"/>
        <end position="640"/>
    </location>
</feature>
<keyword evidence="1" id="KW-0343">GTPase activation</keyword>
<evidence type="ECO:0000256" key="2">
    <source>
        <dbReference type="SAM" id="MobiDB-lite"/>
    </source>
</evidence>
<dbReference type="Proteomes" id="UP001168990">
    <property type="component" value="Unassembled WGS sequence"/>
</dbReference>
<dbReference type="InterPro" id="IPR000195">
    <property type="entry name" value="Rab-GAP-TBC_dom"/>
</dbReference>
<dbReference type="FunFam" id="1.10.8.270:FF:000017">
    <property type="entry name" value="TBC1 domain family member 16"/>
    <property type="match status" value="1"/>
</dbReference>
<dbReference type="AlphaFoldDB" id="A0AA39KTQ8"/>
<evidence type="ECO:0000313" key="5">
    <source>
        <dbReference type="Proteomes" id="UP001168990"/>
    </source>
</evidence>
<reference evidence="4" key="2">
    <citation type="submission" date="2023-03" db="EMBL/GenBank/DDBJ databases">
        <authorList>
            <person name="Inwood S.N."/>
            <person name="Skelly J.G."/>
            <person name="Guhlin J."/>
            <person name="Harrop T.W.R."/>
            <person name="Goldson S.G."/>
            <person name="Dearden P.K."/>
        </authorList>
    </citation>
    <scope>NUCLEOTIDE SEQUENCE</scope>
    <source>
        <strain evidence="4">Irish</strain>
        <tissue evidence="4">Whole body</tissue>
    </source>
</reference>
<dbReference type="SMART" id="SM00164">
    <property type="entry name" value="TBC"/>
    <property type="match status" value="1"/>
</dbReference>
<dbReference type="InterPro" id="IPR035969">
    <property type="entry name" value="Rab-GAP_TBC_sf"/>
</dbReference>
<name>A0AA39KTQ8_9HYME</name>
<protein>
    <recommendedName>
        <fullName evidence="3">Rab-GAP TBC domain-containing protein</fullName>
    </recommendedName>
</protein>
<gene>
    <name evidence="4" type="ORF">PV328_006578</name>
</gene>